<keyword evidence="1 2" id="KW-0597">Phosphoprotein</keyword>
<name>A0A5D3WLB1_9BACT</name>
<dbReference type="InterPro" id="IPR011006">
    <property type="entry name" value="CheY-like_superfamily"/>
</dbReference>
<dbReference type="PROSITE" id="PS50110">
    <property type="entry name" value="RESPONSE_REGULATORY"/>
    <property type="match status" value="1"/>
</dbReference>
<dbReference type="AlphaFoldDB" id="A0A5D3WLB1"/>
<dbReference type="Pfam" id="PF00072">
    <property type="entry name" value="Response_reg"/>
    <property type="match status" value="1"/>
</dbReference>
<dbReference type="InterPro" id="IPR001789">
    <property type="entry name" value="Sig_transdc_resp-reg_receiver"/>
</dbReference>
<dbReference type="Proteomes" id="UP000324159">
    <property type="component" value="Unassembled WGS sequence"/>
</dbReference>
<gene>
    <name evidence="4" type="ORF">EDC39_105122</name>
</gene>
<evidence type="ECO:0000256" key="2">
    <source>
        <dbReference type="PROSITE-ProRule" id="PRU00169"/>
    </source>
</evidence>
<dbReference type="SUPFAM" id="SSF52172">
    <property type="entry name" value="CheY-like"/>
    <property type="match status" value="1"/>
</dbReference>
<dbReference type="PANTHER" id="PTHR44591">
    <property type="entry name" value="STRESS RESPONSE REGULATOR PROTEIN 1"/>
    <property type="match status" value="1"/>
</dbReference>
<sequence length="124" mass="13710">MSATVLIIEDEPAVLQLEKRILERMGCRVLAASSAELGLEVARKGQLDLILLDVMLEGASGFDLARQLRQEEQTRKIPIVFVTAKDEPQDMIEGFATGGLVYLTKPFSEKNLETAIRSVLPPQE</sequence>
<evidence type="ECO:0000313" key="5">
    <source>
        <dbReference type="Proteomes" id="UP000324159"/>
    </source>
</evidence>
<dbReference type="PANTHER" id="PTHR44591:SF3">
    <property type="entry name" value="RESPONSE REGULATORY DOMAIN-CONTAINING PROTEIN"/>
    <property type="match status" value="1"/>
</dbReference>
<reference evidence="4 5" key="1">
    <citation type="submission" date="2019-07" db="EMBL/GenBank/DDBJ databases">
        <title>Genomic Encyclopedia of Type Strains, Phase IV (KMG-IV): sequencing the most valuable type-strain genomes for metagenomic binning, comparative biology and taxonomic classification.</title>
        <authorList>
            <person name="Goeker M."/>
        </authorList>
    </citation>
    <scope>NUCLEOTIDE SEQUENCE [LARGE SCALE GENOMIC DNA]</scope>
    <source>
        <strain evidence="4 5">SS015</strain>
    </source>
</reference>
<dbReference type="Gene3D" id="3.40.50.2300">
    <property type="match status" value="1"/>
</dbReference>
<dbReference type="InterPro" id="IPR050595">
    <property type="entry name" value="Bact_response_regulator"/>
</dbReference>
<protein>
    <submittedName>
        <fullName evidence="4">Response regulator receiver domain-containing protein</fullName>
    </submittedName>
</protein>
<feature type="modified residue" description="4-aspartylphosphate" evidence="2">
    <location>
        <position position="53"/>
    </location>
</feature>
<evidence type="ECO:0000256" key="1">
    <source>
        <dbReference type="ARBA" id="ARBA00022553"/>
    </source>
</evidence>
<organism evidence="4 5">
    <name type="scientific">Geothermobacter ehrlichii</name>
    <dbReference type="NCBI Taxonomy" id="213224"/>
    <lineage>
        <taxon>Bacteria</taxon>
        <taxon>Pseudomonadati</taxon>
        <taxon>Thermodesulfobacteriota</taxon>
        <taxon>Desulfuromonadia</taxon>
        <taxon>Desulfuromonadales</taxon>
        <taxon>Geothermobacteraceae</taxon>
        <taxon>Geothermobacter</taxon>
    </lineage>
</organism>
<proteinExistence type="predicted"/>
<dbReference type="RefSeq" id="WP_148895690.1">
    <property type="nucleotide sequence ID" value="NZ_VNIB01000005.1"/>
</dbReference>
<dbReference type="GO" id="GO:0000160">
    <property type="term" value="P:phosphorelay signal transduction system"/>
    <property type="evidence" value="ECO:0007669"/>
    <property type="project" value="InterPro"/>
</dbReference>
<evidence type="ECO:0000313" key="4">
    <source>
        <dbReference type="EMBL" id="TYO98753.1"/>
    </source>
</evidence>
<dbReference type="EMBL" id="VNIB01000005">
    <property type="protein sequence ID" value="TYO98753.1"/>
    <property type="molecule type" value="Genomic_DNA"/>
</dbReference>
<dbReference type="OrthoDB" id="9790791at2"/>
<feature type="domain" description="Response regulatory" evidence="3">
    <location>
        <begin position="4"/>
        <end position="120"/>
    </location>
</feature>
<accession>A0A5D3WLB1</accession>
<dbReference type="SMART" id="SM00448">
    <property type="entry name" value="REC"/>
    <property type="match status" value="1"/>
</dbReference>
<comment type="caution">
    <text evidence="4">The sequence shown here is derived from an EMBL/GenBank/DDBJ whole genome shotgun (WGS) entry which is preliminary data.</text>
</comment>
<evidence type="ECO:0000259" key="3">
    <source>
        <dbReference type="PROSITE" id="PS50110"/>
    </source>
</evidence>
<keyword evidence="5" id="KW-1185">Reference proteome</keyword>